<organism evidence="1 2">
    <name type="scientific">Hemibagrus guttatus</name>
    <dbReference type="NCBI Taxonomy" id="175788"/>
    <lineage>
        <taxon>Eukaryota</taxon>
        <taxon>Metazoa</taxon>
        <taxon>Chordata</taxon>
        <taxon>Craniata</taxon>
        <taxon>Vertebrata</taxon>
        <taxon>Euteleostomi</taxon>
        <taxon>Actinopterygii</taxon>
        <taxon>Neopterygii</taxon>
        <taxon>Teleostei</taxon>
        <taxon>Ostariophysi</taxon>
        <taxon>Siluriformes</taxon>
        <taxon>Bagridae</taxon>
        <taxon>Hemibagrus</taxon>
    </lineage>
</organism>
<name>A0AAE0V7Q8_9TELE</name>
<dbReference type="EMBL" id="JAUCMX010000005">
    <property type="protein sequence ID" value="KAK3546617.1"/>
    <property type="molecule type" value="Genomic_DNA"/>
</dbReference>
<gene>
    <name evidence="1" type="ORF">QTP70_031229</name>
</gene>
<accession>A0AAE0V7Q8</accession>
<dbReference type="Proteomes" id="UP001274896">
    <property type="component" value="Unassembled WGS sequence"/>
</dbReference>
<evidence type="ECO:0008006" key="3">
    <source>
        <dbReference type="Google" id="ProtNLM"/>
    </source>
</evidence>
<proteinExistence type="predicted"/>
<sequence>MAVVVNPGLDRSDVLNDFCTWFEVQNNVVTSLLPTPRPSYHPHWTPCSLYIVLTAPWTMPSPRPSNWPSPNRTIRTHVQMLFIDFSSAFNTIIPQHLIEKLSLLGLNTSLCKWILDFLTGRPQSVRIRNSIFSTTTTLNTGAPQEHSSNHIIHFPDDTTMIRRSLESLFPLSHIYTTHCIHKANSILDDPSQTLFPLLPSGIRYYSIQASHPNCATVSSLKSSGSYSELNCTELTHTHRHRHTHNCVNCT</sequence>
<dbReference type="AlphaFoldDB" id="A0AAE0V7Q8"/>
<keyword evidence="2" id="KW-1185">Reference proteome</keyword>
<reference evidence="1" key="1">
    <citation type="submission" date="2023-06" db="EMBL/GenBank/DDBJ databases">
        <title>Male Hemibagrus guttatus genome.</title>
        <authorList>
            <person name="Bian C."/>
        </authorList>
    </citation>
    <scope>NUCLEOTIDE SEQUENCE</scope>
    <source>
        <strain evidence="1">Male_cb2023</strain>
        <tissue evidence="1">Muscle</tissue>
    </source>
</reference>
<protein>
    <recommendedName>
        <fullName evidence="3">Reverse transcriptase domain-containing protein</fullName>
    </recommendedName>
</protein>
<comment type="caution">
    <text evidence="1">The sequence shown here is derived from an EMBL/GenBank/DDBJ whole genome shotgun (WGS) entry which is preliminary data.</text>
</comment>
<feature type="non-terminal residue" evidence="1">
    <location>
        <position position="1"/>
    </location>
</feature>
<evidence type="ECO:0000313" key="2">
    <source>
        <dbReference type="Proteomes" id="UP001274896"/>
    </source>
</evidence>
<evidence type="ECO:0000313" key="1">
    <source>
        <dbReference type="EMBL" id="KAK3546617.1"/>
    </source>
</evidence>